<dbReference type="InterPro" id="IPR004358">
    <property type="entry name" value="Sig_transdc_His_kin-like_C"/>
</dbReference>
<dbReference type="InterPro" id="IPR000014">
    <property type="entry name" value="PAS"/>
</dbReference>
<dbReference type="Gene3D" id="2.10.70.100">
    <property type="match status" value="2"/>
</dbReference>
<dbReference type="Proteomes" id="UP001628874">
    <property type="component" value="Unassembled WGS sequence"/>
</dbReference>
<proteinExistence type="predicted"/>
<evidence type="ECO:0000256" key="4">
    <source>
        <dbReference type="ARBA" id="ARBA00022777"/>
    </source>
</evidence>
<dbReference type="SUPFAM" id="SSF47384">
    <property type="entry name" value="Homodimeric domain of signal transducing histidine kinase"/>
    <property type="match status" value="1"/>
</dbReference>
<dbReference type="RefSeq" id="WP_050045679.1">
    <property type="nucleotide sequence ID" value="NZ_JBFQGM010000010.1"/>
</dbReference>
<evidence type="ECO:0000259" key="7">
    <source>
        <dbReference type="PROSITE" id="PS50109"/>
    </source>
</evidence>
<dbReference type="NCBIfam" id="TIGR00229">
    <property type="entry name" value="sensory_box"/>
    <property type="match status" value="2"/>
</dbReference>
<dbReference type="Gene3D" id="3.30.565.10">
    <property type="entry name" value="Histidine kinase-like ATPase, C-terminal domain"/>
    <property type="match status" value="1"/>
</dbReference>
<name>A0ABW8WSF1_9CYAN</name>
<evidence type="ECO:0000256" key="6">
    <source>
        <dbReference type="PROSITE-ProRule" id="PRU00169"/>
    </source>
</evidence>
<dbReference type="InterPro" id="IPR036097">
    <property type="entry name" value="HisK_dim/P_sf"/>
</dbReference>
<dbReference type="EMBL" id="JBFQGM010000010">
    <property type="protein sequence ID" value="MFL9463877.1"/>
    <property type="molecule type" value="Genomic_DNA"/>
</dbReference>
<dbReference type="PROSITE" id="PS50112">
    <property type="entry name" value="PAS"/>
    <property type="match status" value="1"/>
</dbReference>
<evidence type="ECO:0000313" key="12">
    <source>
        <dbReference type="Proteomes" id="UP001628874"/>
    </source>
</evidence>
<feature type="domain" description="Histidine kinase" evidence="7">
    <location>
        <begin position="468"/>
        <end position="686"/>
    </location>
</feature>
<dbReference type="InterPro" id="IPR011006">
    <property type="entry name" value="CheY-like_superfamily"/>
</dbReference>
<dbReference type="InterPro" id="IPR005467">
    <property type="entry name" value="His_kinase_dom"/>
</dbReference>
<evidence type="ECO:0000259" key="8">
    <source>
        <dbReference type="PROSITE" id="PS50110"/>
    </source>
</evidence>
<dbReference type="CDD" id="cd16922">
    <property type="entry name" value="HATPase_EvgS-ArcB-TorS-like"/>
    <property type="match status" value="1"/>
</dbReference>
<dbReference type="PANTHER" id="PTHR43547">
    <property type="entry name" value="TWO-COMPONENT HISTIDINE KINASE"/>
    <property type="match status" value="1"/>
</dbReference>
<dbReference type="InterPro" id="IPR035965">
    <property type="entry name" value="PAS-like_dom_sf"/>
</dbReference>
<feature type="modified residue" description="4-aspartylphosphate" evidence="6">
    <location>
        <position position="757"/>
    </location>
</feature>
<keyword evidence="12" id="KW-1185">Reference proteome</keyword>
<dbReference type="PROSITE" id="PS50110">
    <property type="entry name" value="RESPONSE_REGULATORY"/>
    <property type="match status" value="1"/>
</dbReference>
<dbReference type="CDD" id="cd00082">
    <property type="entry name" value="HisKA"/>
    <property type="match status" value="1"/>
</dbReference>
<comment type="catalytic activity">
    <reaction evidence="1">
        <text>ATP + protein L-histidine = ADP + protein N-phospho-L-histidine.</text>
        <dbReference type="EC" id="2.7.13.3"/>
    </reaction>
</comment>
<evidence type="ECO:0000256" key="5">
    <source>
        <dbReference type="ARBA" id="ARBA00023012"/>
    </source>
</evidence>
<dbReference type="SMART" id="SM00091">
    <property type="entry name" value="PAS"/>
    <property type="match status" value="2"/>
</dbReference>
<keyword evidence="5" id="KW-0902">Two-component regulatory system</keyword>
<gene>
    <name evidence="11" type="ORF">AB0759_25030</name>
</gene>
<protein>
    <recommendedName>
        <fullName evidence="2">histidine kinase</fullName>
        <ecNumber evidence="2">2.7.13.3</ecNumber>
    </recommendedName>
</protein>
<dbReference type="SMART" id="SM00388">
    <property type="entry name" value="HisKA"/>
    <property type="match status" value="1"/>
</dbReference>
<evidence type="ECO:0000313" key="11">
    <source>
        <dbReference type="EMBL" id="MFL9463877.1"/>
    </source>
</evidence>
<dbReference type="InterPro" id="IPR001789">
    <property type="entry name" value="Sig_transdc_resp-reg_receiver"/>
</dbReference>
<dbReference type="PANTHER" id="PTHR43547:SF2">
    <property type="entry name" value="HYBRID SIGNAL TRANSDUCTION HISTIDINE KINASE C"/>
    <property type="match status" value="1"/>
</dbReference>
<dbReference type="Pfam" id="PF08447">
    <property type="entry name" value="PAS_3"/>
    <property type="match status" value="2"/>
</dbReference>
<dbReference type="PROSITE" id="PS50109">
    <property type="entry name" value="HIS_KIN"/>
    <property type="match status" value="1"/>
</dbReference>
<dbReference type="Gene3D" id="3.30.450.20">
    <property type="entry name" value="PAS domain"/>
    <property type="match status" value="3"/>
</dbReference>
<organism evidence="11 12">
    <name type="scientific">Scytonema tolypothrichoides VB-61278_2</name>
    <dbReference type="NCBI Taxonomy" id="3232314"/>
    <lineage>
        <taxon>Bacteria</taxon>
        <taxon>Bacillati</taxon>
        <taxon>Cyanobacteriota</taxon>
        <taxon>Cyanophyceae</taxon>
        <taxon>Nostocales</taxon>
        <taxon>Scytonemataceae</taxon>
        <taxon>Scytonema</taxon>
    </lineage>
</organism>
<evidence type="ECO:0000256" key="3">
    <source>
        <dbReference type="ARBA" id="ARBA00022553"/>
    </source>
</evidence>
<dbReference type="SUPFAM" id="SSF55874">
    <property type="entry name" value="ATPase domain of HSP90 chaperone/DNA topoisomerase II/histidine kinase"/>
    <property type="match status" value="1"/>
</dbReference>
<dbReference type="EC" id="2.7.13.3" evidence="2"/>
<feature type="domain" description="PAC" evidence="10">
    <location>
        <begin position="398"/>
        <end position="450"/>
    </location>
</feature>
<evidence type="ECO:0000259" key="10">
    <source>
        <dbReference type="PROSITE" id="PS50113"/>
    </source>
</evidence>
<dbReference type="Pfam" id="PF00072">
    <property type="entry name" value="Response_reg"/>
    <property type="match status" value="1"/>
</dbReference>
<feature type="domain" description="PAS" evidence="9">
    <location>
        <begin position="196"/>
        <end position="267"/>
    </location>
</feature>
<dbReference type="SMART" id="SM00086">
    <property type="entry name" value="PAC"/>
    <property type="match status" value="2"/>
</dbReference>
<dbReference type="SMART" id="SM00387">
    <property type="entry name" value="HATPase_c"/>
    <property type="match status" value="1"/>
</dbReference>
<dbReference type="InterPro" id="IPR001610">
    <property type="entry name" value="PAC"/>
</dbReference>
<sequence length="828" mass="93082">MGQKQIKFLGSPFTGDGQMGVLMRQFDWANTVLGPVKHWSQSLRTAVSILLNCPHPMFVCWGREFIILYNDAYVPLIANKHPHALGQKIPHVLPELWSVMRPIVQEITNTREPVSSQEIQLFADLKGYLEEIYVTFSCNPICHESGDIEGIFVNCTAITPTAIAQNGTGFLLKEIRECAPLTLCDRKPIETLSLDSEERLRLALEGADLGMWDYDLITGQLLWSNRCKAMFGLNLDTKMSYEVFINTIHPQDRLRVEQAIQQAITGQSKYNVECRVLWADGNAHWLAFRGHAYQDENGTPVRMAGVVLNITARKSVEQQLYQSQAHLAMAQRVAQVGSWEFDIETQKVSWSEITFLHWGIDPERGEPTYLELLERVYPEDREILQKSVERAIVEGVAYAFDMRIFLNDGSIRYLDSRGEPIFNEKGQAIKLIGTSLDITERKQTELALQQAKEAAETASQLKDEFLTILSHELRSPLNPILAWSQVLRSRKLNEATTERALETIERNAKLQTQLIDDLLDMSRILQGKLNLNIKPVNLVFIIKNTVELIRQLAEAKGIQIQTVLDLKTCQIEGDSTRLQQIIWNLLSNAIKFTPEGGQVTVNLEYLDSYAQIQVRDTGQGISPEFLPHVFERFRQESTSTTRKYSGLGLGLSIVRHLTKLHGGSVQAESPGLGLGATFTVELPLIVTDSKETAKEEQIKTQMNFNGLRVLIVDDEVDLRELIAELLEDLGATVTVASSAPEALRVFEQQTPDLLLSDIGMPEMDGYMLIRQIRLLPSERGGKIPAIALTAYAEDCNREKAIAAGFQMHIAKPVELRVLLEAIATLVGR</sequence>
<dbReference type="Pfam" id="PF02518">
    <property type="entry name" value="HATPase_c"/>
    <property type="match status" value="1"/>
</dbReference>
<dbReference type="InterPro" id="IPR003661">
    <property type="entry name" value="HisK_dim/P_dom"/>
</dbReference>
<dbReference type="InterPro" id="IPR013655">
    <property type="entry name" value="PAS_fold_3"/>
</dbReference>
<dbReference type="InterPro" id="IPR000700">
    <property type="entry name" value="PAS-assoc_C"/>
</dbReference>
<dbReference type="SUPFAM" id="SSF52172">
    <property type="entry name" value="CheY-like"/>
    <property type="match status" value="1"/>
</dbReference>
<keyword evidence="4" id="KW-0418">Kinase</keyword>
<feature type="domain" description="Response regulatory" evidence="8">
    <location>
        <begin position="708"/>
        <end position="826"/>
    </location>
</feature>
<evidence type="ECO:0000259" key="9">
    <source>
        <dbReference type="PROSITE" id="PS50112"/>
    </source>
</evidence>
<reference evidence="11 12" key="1">
    <citation type="submission" date="2024-07" db="EMBL/GenBank/DDBJ databases">
        <authorList>
            <person name="Tripathy S."/>
        </authorList>
    </citation>
    <scope>NUCLEOTIDE SEQUENCE [LARGE SCALE GENOMIC DNA]</scope>
    <source>
        <strain evidence="11 12">VB-61278_2</strain>
    </source>
</reference>
<evidence type="ECO:0000256" key="2">
    <source>
        <dbReference type="ARBA" id="ARBA00012438"/>
    </source>
</evidence>
<dbReference type="InterPro" id="IPR003594">
    <property type="entry name" value="HATPase_dom"/>
</dbReference>
<dbReference type="Pfam" id="PF00512">
    <property type="entry name" value="HisKA"/>
    <property type="match status" value="1"/>
</dbReference>
<dbReference type="Gene3D" id="1.10.287.130">
    <property type="match status" value="1"/>
</dbReference>
<dbReference type="PROSITE" id="PS50113">
    <property type="entry name" value="PAC"/>
    <property type="match status" value="2"/>
</dbReference>
<evidence type="ECO:0000256" key="1">
    <source>
        <dbReference type="ARBA" id="ARBA00000085"/>
    </source>
</evidence>
<dbReference type="PRINTS" id="PR00344">
    <property type="entry name" value="BCTRLSENSOR"/>
</dbReference>
<dbReference type="Gene3D" id="3.40.50.2300">
    <property type="match status" value="1"/>
</dbReference>
<dbReference type="CDD" id="cd17580">
    <property type="entry name" value="REC_2_DhkD-like"/>
    <property type="match status" value="1"/>
</dbReference>
<comment type="caution">
    <text evidence="11">The sequence shown here is derived from an EMBL/GenBank/DDBJ whole genome shotgun (WGS) entry which is preliminary data.</text>
</comment>
<keyword evidence="4" id="KW-0808">Transferase</keyword>
<dbReference type="InterPro" id="IPR036890">
    <property type="entry name" value="HATPase_C_sf"/>
</dbReference>
<dbReference type="CDD" id="cd00130">
    <property type="entry name" value="PAS"/>
    <property type="match status" value="2"/>
</dbReference>
<keyword evidence="3 6" id="KW-0597">Phosphoprotein</keyword>
<feature type="domain" description="PAC" evidence="10">
    <location>
        <begin position="270"/>
        <end position="322"/>
    </location>
</feature>
<dbReference type="SMART" id="SM00448">
    <property type="entry name" value="REC"/>
    <property type="match status" value="1"/>
</dbReference>
<accession>A0ABW8WSF1</accession>
<dbReference type="SUPFAM" id="SSF55785">
    <property type="entry name" value="PYP-like sensor domain (PAS domain)"/>
    <property type="match status" value="2"/>
</dbReference>